<dbReference type="OrthoDB" id="567086at2759"/>
<dbReference type="InterPro" id="IPR050566">
    <property type="entry name" value="Deoxyribonucleoside_kinase"/>
</dbReference>
<evidence type="ECO:0000313" key="5">
    <source>
        <dbReference type="EMBL" id="KAF2885793.1"/>
    </source>
</evidence>
<organism evidence="5 6">
    <name type="scientific">Ignelater luminosus</name>
    <name type="common">Cucubano</name>
    <name type="synonym">Pyrophorus luminosus</name>
    <dbReference type="NCBI Taxonomy" id="2038154"/>
    <lineage>
        <taxon>Eukaryota</taxon>
        <taxon>Metazoa</taxon>
        <taxon>Ecdysozoa</taxon>
        <taxon>Arthropoda</taxon>
        <taxon>Hexapoda</taxon>
        <taxon>Insecta</taxon>
        <taxon>Pterygota</taxon>
        <taxon>Neoptera</taxon>
        <taxon>Endopterygota</taxon>
        <taxon>Coleoptera</taxon>
        <taxon>Polyphaga</taxon>
        <taxon>Elateriformia</taxon>
        <taxon>Elateroidea</taxon>
        <taxon>Elateridae</taxon>
        <taxon>Agrypninae</taxon>
        <taxon>Pyrophorini</taxon>
        <taxon>Ignelater</taxon>
    </lineage>
</organism>
<evidence type="ECO:0000256" key="3">
    <source>
        <dbReference type="PIRSR" id="PIRSR000705-3"/>
    </source>
</evidence>
<dbReference type="EMBL" id="VTPC01089649">
    <property type="protein sequence ID" value="KAF2885793.1"/>
    <property type="molecule type" value="Genomic_DNA"/>
</dbReference>
<dbReference type="GO" id="GO:0005524">
    <property type="term" value="F:ATP binding"/>
    <property type="evidence" value="ECO:0007669"/>
    <property type="project" value="UniProtKB-KW"/>
</dbReference>
<evidence type="ECO:0000259" key="4">
    <source>
        <dbReference type="Pfam" id="PF01712"/>
    </source>
</evidence>
<dbReference type="Pfam" id="PF01712">
    <property type="entry name" value="dNK"/>
    <property type="match status" value="1"/>
</dbReference>
<dbReference type="GO" id="GO:0005739">
    <property type="term" value="C:mitochondrion"/>
    <property type="evidence" value="ECO:0007669"/>
    <property type="project" value="TreeGrafter"/>
</dbReference>
<dbReference type="CDD" id="cd01673">
    <property type="entry name" value="dNK"/>
    <property type="match status" value="1"/>
</dbReference>
<comment type="caution">
    <text evidence="5">The sequence shown here is derived from an EMBL/GenBank/DDBJ whole genome shotgun (WGS) entry which is preliminary data.</text>
</comment>
<dbReference type="AlphaFoldDB" id="A0A8K0G4X6"/>
<keyword evidence="6" id="KW-1185">Reference proteome</keyword>
<sequence>MPNTKALKKTDKRPFTVIIEGNIGSGKTTFLNHFKKYDNVCVLAEPVHMWRNCAGHNLLGLMYEDTSRWGFTFQSYVQLTMLQQHMFKTPHPIKLMERSIFSARYCFVEKMFCDGILPAPSASVINEWFKWITTKACPSVDLIVYLRTSPEVVYQRMLKRNREEEKLVSLQYLREIHEMHENWLYHKTMFTCPAPVIVLNADLDKSVIKEEYEKYEPHILNKIAIGVRT</sequence>
<gene>
    <name evidence="5" type="ORF">ILUMI_20376</name>
</gene>
<dbReference type="GO" id="GO:0019136">
    <property type="term" value="F:deoxynucleoside kinase activity"/>
    <property type="evidence" value="ECO:0007669"/>
    <property type="project" value="InterPro"/>
</dbReference>
<evidence type="ECO:0000256" key="1">
    <source>
        <dbReference type="ARBA" id="ARBA00007420"/>
    </source>
</evidence>
<keyword evidence="3" id="KW-0547">Nucleotide-binding</keyword>
<evidence type="ECO:0000256" key="2">
    <source>
        <dbReference type="PIRSR" id="PIRSR000705-1"/>
    </source>
</evidence>
<dbReference type="PIRSF" id="PIRSF000705">
    <property type="entry name" value="DNK"/>
    <property type="match status" value="1"/>
</dbReference>
<feature type="binding site" evidence="3">
    <location>
        <begin position="156"/>
        <end position="160"/>
    </location>
    <ligand>
        <name>ATP</name>
        <dbReference type="ChEBI" id="CHEBI:30616"/>
    </ligand>
</feature>
<dbReference type="Proteomes" id="UP000801492">
    <property type="component" value="Unassembled WGS sequence"/>
</dbReference>
<dbReference type="FunFam" id="3.40.50.300:FF:001571">
    <property type="entry name" value="Deoxynucleoside kinase"/>
    <property type="match status" value="1"/>
</dbReference>
<feature type="binding site" evidence="3">
    <location>
        <begin position="21"/>
        <end position="29"/>
    </location>
    <ligand>
        <name>ATP</name>
        <dbReference type="ChEBI" id="CHEBI:30616"/>
    </ligand>
</feature>
<dbReference type="InterPro" id="IPR002624">
    <property type="entry name" value="DCK/DGK"/>
</dbReference>
<proteinExistence type="inferred from homology"/>
<dbReference type="SUPFAM" id="SSF52540">
    <property type="entry name" value="P-loop containing nucleoside triphosphate hydrolases"/>
    <property type="match status" value="1"/>
</dbReference>
<protein>
    <recommendedName>
        <fullName evidence="4">Deoxynucleoside kinase domain-containing protein</fullName>
    </recommendedName>
</protein>
<keyword evidence="3" id="KW-0067">ATP-binding</keyword>
<evidence type="ECO:0000313" key="6">
    <source>
        <dbReference type="Proteomes" id="UP000801492"/>
    </source>
</evidence>
<dbReference type="PANTHER" id="PTHR10513">
    <property type="entry name" value="DEOXYNUCLEOSIDE KINASE"/>
    <property type="match status" value="1"/>
</dbReference>
<feature type="domain" description="Deoxynucleoside kinase" evidence="4">
    <location>
        <begin position="18"/>
        <end position="214"/>
    </location>
</feature>
<name>A0A8K0G4X6_IGNLU</name>
<dbReference type="InterPro" id="IPR027417">
    <property type="entry name" value="P-loop_NTPase"/>
</dbReference>
<reference evidence="5" key="1">
    <citation type="submission" date="2019-08" db="EMBL/GenBank/DDBJ databases">
        <title>The genome of the North American firefly Photinus pyralis.</title>
        <authorList>
            <consortium name="Photinus pyralis genome working group"/>
            <person name="Fallon T.R."/>
            <person name="Sander Lower S.E."/>
            <person name="Weng J.-K."/>
        </authorList>
    </citation>
    <scope>NUCLEOTIDE SEQUENCE</scope>
    <source>
        <strain evidence="5">TRF0915ILg1</strain>
        <tissue evidence="5">Whole body</tissue>
    </source>
</reference>
<comment type="similarity">
    <text evidence="1">Belongs to the DCK/DGK family.</text>
</comment>
<accession>A0A8K0G4X6</accession>
<dbReference type="PANTHER" id="PTHR10513:SF24">
    <property type="entry name" value="THYMIDINE KINASE 2, MITOCHONDRIAL"/>
    <property type="match status" value="1"/>
</dbReference>
<dbReference type="InterPro" id="IPR031314">
    <property type="entry name" value="DNK_dom"/>
</dbReference>
<dbReference type="Gene3D" id="3.40.50.300">
    <property type="entry name" value="P-loop containing nucleotide triphosphate hydrolases"/>
    <property type="match status" value="1"/>
</dbReference>
<feature type="active site" description="Proton acceptor" evidence="2">
    <location>
        <position position="97"/>
    </location>
</feature>